<accession>F0Q3D1</accession>
<gene>
    <name evidence="1" type="ordered locus">Acav_3943</name>
</gene>
<dbReference type="Proteomes" id="UP000002482">
    <property type="component" value="Chromosome"/>
</dbReference>
<evidence type="ECO:0008006" key="3">
    <source>
        <dbReference type="Google" id="ProtNLM"/>
    </source>
</evidence>
<proteinExistence type="predicted"/>
<dbReference type="Gene3D" id="3.10.450.50">
    <property type="match status" value="1"/>
</dbReference>
<organism evidence="1 2">
    <name type="scientific">Paracidovorax avenae (strain ATCC 19860 / DSM 7227 / CCUG 15838 / JCM 20985 / LMG 2117 / NCPPB 1011)</name>
    <name type="common">Acidovorax avenae</name>
    <dbReference type="NCBI Taxonomy" id="643561"/>
    <lineage>
        <taxon>Bacteria</taxon>
        <taxon>Pseudomonadati</taxon>
        <taxon>Pseudomonadota</taxon>
        <taxon>Betaproteobacteria</taxon>
        <taxon>Burkholderiales</taxon>
        <taxon>Comamonadaceae</taxon>
        <taxon>Paracidovorax</taxon>
    </lineage>
</organism>
<dbReference type="EMBL" id="CP002521">
    <property type="protein sequence ID" value="ADX47833.1"/>
    <property type="molecule type" value="Genomic_DNA"/>
</dbReference>
<dbReference type="AlphaFoldDB" id="F0Q3D1"/>
<dbReference type="InterPro" id="IPR009959">
    <property type="entry name" value="Cyclase_SnoaL-like"/>
</dbReference>
<dbReference type="KEGG" id="aaa:Acav_3943"/>
<sequence>MATNEDIIRQLYALAEGTGRDAEKFADLFHADGFFQDESSGMRLYGRDVAQLIHAISAAFPDMHRELLRFYTAGDAVIVELKLQGTHQGDFMTSEGVLPATGRTFDVPCCDVFRLRDGKVEAFHCYNQLSVWLKQLGALDHLAAVVKR</sequence>
<dbReference type="Pfam" id="PF07366">
    <property type="entry name" value="SnoaL"/>
    <property type="match status" value="1"/>
</dbReference>
<dbReference type="RefSeq" id="WP_013596309.1">
    <property type="nucleotide sequence ID" value="NC_015138.1"/>
</dbReference>
<dbReference type="HOGENOM" id="CLU_100997_11_1_4"/>
<dbReference type="GO" id="GO:0030638">
    <property type="term" value="P:polyketide metabolic process"/>
    <property type="evidence" value="ECO:0007669"/>
    <property type="project" value="InterPro"/>
</dbReference>
<dbReference type="PANTHER" id="PTHR38436">
    <property type="entry name" value="POLYKETIDE CYCLASE SNOAL-LIKE DOMAIN"/>
    <property type="match status" value="1"/>
</dbReference>
<dbReference type="InterPro" id="IPR032710">
    <property type="entry name" value="NTF2-like_dom_sf"/>
</dbReference>
<dbReference type="SUPFAM" id="SSF54427">
    <property type="entry name" value="NTF2-like"/>
    <property type="match status" value="1"/>
</dbReference>
<keyword evidence="2" id="KW-1185">Reference proteome</keyword>
<dbReference type="OrthoDB" id="13610at2"/>
<evidence type="ECO:0000313" key="1">
    <source>
        <dbReference type="EMBL" id="ADX47833.1"/>
    </source>
</evidence>
<dbReference type="PANTHER" id="PTHR38436:SF1">
    <property type="entry name" value="ESTER CYCLASE"/>
    <property type="match status" value="1"/>
</dbReference>
<reference evidence="1" key="1">
    <citation type="submission" date="2011-02" db="EMBL/GenBank/DDBJ databases">
        <title>Complete sequence of Acidovorax avenae subsp. avenae ATCC 19860.</title>
        <authorList>
            <consortium name="US DOE Joint Genome Institute"/>
            <person name="Lucas S."/>
            <person name="Copeland A."/>
            <person name="Lapidus A."/>
            <person name="Cheng J.-F."/>
            <person name="Goodwin L."/>
            <person name="Pitluck S."/>
            <person name="Chertkov O."/>
            <person name="Held B."/>
            <person name="Detter J.C."/>
            <person name="Han C."/>
            <person name="Tapia R."/>
            <person name="Land M."/>
            <person name="Hauser L."/>
            <person name="Kyrpides N."/>
            <person name="Ivanova N."/>
            <person name="Ovchinnikova G."/>
            <person name="Pagani I."/>
            <person name="Gordon S."/>
            <person name="Woyke T."/>
        </authorList>
    </citation>
    <scope>NUCLEOTIDE SEQUENCE</scope>
    <source>
        <strain evidence="1">ATCC 19860</strain>
    </source>
</reference>
<evidence type="ECO:0000313" key="2">
    <source>
        <dbReference type="Proteomes" id="UP000002482"/>
    </source>
</evidence>
<protein>
    <recommendedName>
        <fullName evidence="3">Ketosteroid isomerase</fullName>
    </recommendedName>
</protein>
<name>F0Q3D1_PARA1</name>
<dbReference type="GeneID" id="34239837"/>